<organism evidence="17 18">
    <name type="scientific">Candidatus Micrarchaeum acidiphilum ARMAN-2</name>
    <dbReference type="NCBI Taxonomy" id="425595"/>
    <lineage>
        <taxon>Archaea</taxon>
        <taxon>Candidatus Micrarchaeota</taxon>
        <taxon>Candidatus Micrarchaeia</taxon>
        <taxon>Candidatus Micrarchaeales</taxon>
        <taxon>Candidatus Micrarchaeaceae</taxon>
        <taxon>Candidatus Micrarchaeum</taxon>
    </lineage>
</organism>
<keyword evidence="10 15" id="KW-0239">DNA-directed DNA polymerase</keyword>
<comment type="function">
    <text evidence="13 15">Possesses two activities: a DNA synthesis (polymerase) and an exonucleolytic activity that degrades single-stranded DNA in the 3' to 5' direction. Has a template-primer preference which is characteristic of a replicative DNA polymerase.</text>
</comment>
<gene>
    <name evidence="15" type="primary">polB</name>
    <name evidence="17" type="ORF">UNLARM2_0234</name>
</gene>
<comment type="catalytic activity">
    <reaction evidence="14 15">
        <text>DNA(n) + a 2'-deoxyribonucleoside 5'-triphosphate = DNA(n+1) + diphosphate</text>
        <dbReference type="Rhea" id="RHEA:22508"/>
        <dbReference type="Rhea" id="RHEA-COMP:17339"/>
        <dbReference type="Rhea" id="RHEA-COMP:17340"/>
        <dbReference type="ChEBI" id="CHEBI:33019"/>
        <dbReference type="ChEBI" id="CHEBI:61560"/>
        <dbReference type="ChEBI" id="CHEBI:173112"/>
        <dbReference type="EC" id="2.7.7.7"/>
    </reaction>
</comment>
<reference evidence="17 18" key="1">
    <citation type="journal article" date="2009" name="Genome Biol.">
        <title>Community-wide analysis of microbial genome sequence signatures.</title>
        <authorList>
            <person name="Dick G.J."/>
            <person name="Andersson A.F."/>
            <person name="Baker B.J."/>
            <person name="Simmons S.L."/>
            <person name="Thomas B.C."/>
            <person name="Yelton A.P."/>
            <person name="Banfield J.F."/>
        </authorList>
    </citation>
    <scope>NUCLEOTIDE SEQUENCE [LARGE SCALE GENOMIC DNA]</scope>
    <source>
        <strain evidence="17">ARMAN-2</strain>
    </source>
</reference>
<dbReference type="EMBL" id="GG697238">
    <property type="protein sequence ID" value="EET90380.1"/>
    <property type="molecule type" value="Genomic_DNA"/>
</dbReference>
<evidence type="ECO:0000256" key="11">
    <source>
        <dbReference type="ARBA" id="ARBA00023125"/>
    </source>
</evidence>
<evidence type="ECO:0000259" key="16">
    <source>
        <dbReference type="Pfam" id="PF04042"/>
    </source>
</evidence>
<evidence type="ECO:0000256" key="13">
    <source>
        <dbReference type="ARBA" id="ARBA00024817"/>
    </source>
</evidence>
<dbReference type="EC" id="2.7.7.7" evidence="15"/>
<evidence type="ECO:0000256" key="8">
    <source>
        <dbReference type="ARBA" id="ARBA00022801"/>
    </source>
</evidence>
<evidence type="ECO:0000256" key="9">
    <source>
        <dbReference type="ARBA" id="ARBA00022839"/>
    </source>
</evidence>
<feature type="domain" description="DNA polymerase alpha/delta/epsilon subunit B" evidence="16">
    <location>
        <begin position="246"/>
        <end position="448"/>
    </location>
</feature>
<dbReference type="SUPFAM" id="SSF56300">
    <property type="entry name" value="Metallo-dependent phosphatases"/>
    <property type="match status" value="1"/>
</dbReference>
<keyword evidence="7 15" id="KW-0540">Nuclease</keyword>
<comment type="subunit">
    <text evidence="3 15">Heterodimer of a large subunit and a small subunit.</text>
</comment>
<dbReference type="GO" id="GO:0003887">
    <property type="term" value="F:DNA-directed DNA polymerase activity"/>
    <property type="evidence" value="ECO:0007669"/>
    <property type="project" value="UniProtKB-UniRule"/>
</dbReference>
<dbReference type="GO" id="GO:0006271">
    <property type="term" value="P:DNA strand elongation involved in DNA replication"/>
    <property type="evidence" value="ECO:0007669"/>
    <property type="project" value="TreeGrafter"/>
</dbReference>
<dbReference type="GO" id="GO:0042575">
    <property type="term" value="C:DNA polymerase complex"/>
    <property type="evidence" value="ECO:0007669"/>
    <property type="project" value="TreeGrafter"/>
</dbReference>
<keyword evidence="9 15" id="KW-0269">Exonuclease</keyword>
<comment type="catalytic activity">
    <reaction evidence="1 15">
        <text>Exonucleolytic cleavage in the 3'- to 5'-direction to yield nucleoside 5'-phosphates.</text>
        <dbReference type="EC" id="3.1.11.1"/>
    </reaction>
</comment>
<comment type="similarity">
    <text evidence="2 15">Belongs to the DNA polymerase delta/II small subunit family.</text>
</comment>
<keyword evidence="4 15" id="KW-0808">Transferase</keyword>
<keyword evidence="18" id="KW-1185">Reference proteome</keyword>
<evidence type="ECO:0000256" key="12">
    <source>
        <dbReference type="ARBA" id="ARBA00023268"/>
    </source>
</evidence>
<evidence type="ECO:0000256" key="15">
    <source>
        <dbReference type="HAMAP-Rule" id="MF_00325"/>
    </source>
</evidence>
<evidence type="ECO:0000256" key="3">
    <source>
        <dbReference type="ARBA" id="ARBA00011315"/>
    </source>
</evidence>
<proteinExistence type="inferred from homology"/>
<dbReference type="NCBIfam" id="NF003118">
    <property type="entry name" value="PRK04036.1-3"/>
    <property type="match status" value="1"/>
</dbReference>
<evidence type="ECO:0000313" key="17">
    <source>
        <dbReference type="EMBL" id="EET90380.1"/>
    </source>
</evidence>
<evidence type="ECO:0000256" key="7">
    <source>
        <dbReference type="ARBA" id="ARBA00022722"/>
    </source>
</evidence>
<dbReference type="Pfam" id="PF04042">
    <property type="entry name" value="DNA_pol_E_B"/>
    <property type="match status" value="1"/>
</dbReference>
<sequence>MLGKNENLKYLTSRLAEHKIFVSGDLDEKLLSGINVDALVSRILELYGEAPGGIKIIKNEDISSAVSELSSEKAPETVEIVRSAEFKPHAAEISSEYSVDTKEIQQTNGTVNDFINHFKNRFSRIREIIAAHVSANGNPLASLSLLNSFANGREVYIVGMVSRKIVTKNGNILAEIEDQESNAKIMFMKGTSNTSKALFEKAGNIVNDEVLAVKGKISGPFVIANEIVWPDVPILSQKKVDEDFAIAFLSDIHVGSKLFMEKNFSAMINWLNGNPAGRNLDLAGKIKYLVLAGDVADGIGVYPDQDRDLAIPDMYAQYRLLFNFLEQVPDYIEIFVLPGNHDSVQRAEPQPSLPKEIIGDFKKDNIHFLSNPAYITLHGLKILAYHGTSLDSIISNVPNNSYSRPEKAMVELLKRRHLSPIHGGNVTVPSPADGMVIDAVPDILHMGHIHKNGLTAYHGVQVINSGTWQDRTDFQVRQGHIPTPCIMPVFEAQKYKISSVDFSG</sequence>
<dbReference type="PANTHER" id="PTHR10416">
    <property type="entry name" value="DNA POLYMERASE DELTA SUBUNIT 2"/>
    <property type="match status" value="1"/>
</dbReference>
<dbReference type="Gene3D" id="3.60.21.50">
    <property type="match status" value="1"/>
</dbReference>
<evidence type="ECO:0000256" key="10">
    <source>
        <dbReference type="ARBA" id="ARBA00022932"/>
    </source>
</evidence>
<dbReference type="PIRSF" id="PIRSF000803">
    <property type="entry name" value="Arc_Pol2_small"/>
    <property type="match status" value="1"/>
</dbReference>
<dbReference type="HAMAP" id="MF_00325">
    <property type="entry name" value="DNApol_II_A_arch"/>
    <property type="match status" value="1"/>
</dbReference>
<dbReference type="GO" id="GO:0008310">
    <property type="term" value="F:single-stranded DNA 3'-5' DNA exonuclease activity"/>
    <property type="evidence" value="ECO:0007669"/>
    <property type="project" value="UniProtKB-EC"/>
</dbReference>
<evidence type="ECO:0000256" key="4">
    <source>
        <dbReference type="ARBA" id="ARBA00022679"/>
    </source>
</evidence>
<evidence type="ECO:0000256" key="2">
    <source>
        <dbReference type="ARBA" id="ARBA00006035"/>
    </source>
</evidence>
<keyword evidence="8 15" id="KW-0378">Hydrolase</keyword>
<evidence type="ECO:0000256" key="5">
    <source>
        <dbReference type="ARBA" id="ARBA00022695"/>
    </source>
</evidence>
<dbReference type="GO" id="GO:0003677">
    <property type="term" value="F:DNA binding"/>
    <property type="evidence" value="ECO:0007669"/>
    <property type="project" value="UniProtKB-UniRule"/>
</dbReference>
<protein>
    <recommendedName>
        <fullName evidence="15">DNA polymerase II small subunit</fullName>
        <shortName evidence="15">Pol II</shortName>
        <ecNumber evidence="15">2.7.7.7</ecNumber>
    </recommendedName>
    <alternativeName>
        <fullName evidence="15">Exodeoxyribonuclease small subunit</fullName>
        <ecNumber evidence="15">3.1.11.1</ecNumber>
    </alternativeName>
</protein>
<dbReference type="InterPro" id="IPR011149">
    <property type="entry name" value="Pol2_small_arc"/>
</dbReference>
<dbReference type="GO" id="GO:0006308">
    <property type="term" value="P:DNA catabolic process"/>
    <property type="evidence" value="ECO:0007669"/>
    <property type="project" value="UniProtKB-UniRule"/>
</dbReference>
<evidence type="ECO:0000256" key="14">
    <source>
        <dbReference type="ARBA" id="ARBA00049244"/>
    </source>
</evidence>
<name>C7DGN3_MICA2</name>
<keyword evidence="6 15" id="KW-0235">DNA replication</keyword>
<dbReference type="InterPro" id="IPR029052">
    <property type="entry name" value="Metallo-depent_PP-like"/>
</dbReference>
<dbReference type="Proteomes" id="UP000332487">
    <property type="component" value="Unassembled WGS sequence"/>
</dbReference>
<keyword evidence="12 15" id="KW-0511">Multifunctional enzyme</keyword>
<dbReference type="InterPro" id="IPR007185">
    <property type="entry name" value="DNA_pol_a/d/e_bsu"/>
</dbReference>
<evidence type="ECO:0000256" key="1">
    <source>
        <dbReference type="ARBA" id="ARBA00000563"/>
    </source>
</evidence>
<keyword evidence="11 15" id="KW-0238">DNA-binding</keyword>
<evidence type="ECO:0000256" key="6">
    <source>
        <dbReference type="ARBA" id="ARBA00022705"/>
    </source>
</evidence>
<evidence type="ECO:0000313" key="18">
    <source>
        <dbReference type="Proteomes" id="UP000332487"/>
    </source>
</evidence>
<dbReference type="EC" id="3.1.11.1" evidence="15"/>
<dbReference type="PANTHER" id="PTHR10416:SF0">
    <property type="entry name" value="DNA POLYMERASE DELTA SUBUNIT 2"/>
    <property type="match status" value="1"/>
</dbReference>
<accession>C7DGN3</accession>
<reference evidence="17 18" key="2">
    <citation type="journal article" date="2010" name="Proc. Natl. Acad. Sci. U.S.A.">
        <title>Enigmatic, ultrasmall, uncultivated Archaea.</title>
        <authorList>
            <person name="Baker B.J."/>
            <person name="Comolli L.R."/>
            <person name="Dick G.J."/>
            <person name="Hauser L.J."/>
            <person name="Hyatt D."/>
            <person name="Dill B.D."/>
            <person name="Land M.L."/>
            <person name="Verberkmoes N.C."/>
            <person name="Hettich R.L."/>
            <person name="Banfield J.F."/>
        </authorList>
    </citation>
    <scope>NUCLEOTIDE SEQUENCE [LARGE SCALE GENOMIC DNA]</scope>
    <source>
        <strain evidence="17">ARMAN-2</strain>
    </source>
</reference>
<dbReference type="InterPro" id="IPR024826">
    <property type="entry name" value="DNA_pol_delta/II_ssu"/>
</dbReference>
<keyword evidence="5 15" id="KW-0548">Nucleotidyltransferase</keyword>
<dbReference type="AlphaFoldDB" id="C7DGN3"/>